<dbReference type="NCBIfam" id="TIGR00018">
    <property type="entry name" value="panC"/>
    <property type="match status" value="1"/>
</dbReference>
<keyword evidence="6 9" id="KW-0547">Nucleotide-binding</keyword>
<dbReference type="EC" id="6.3.2.1" evidence="9"/>
<keyword evidence="11" id="KW-1185">Reference proteome</keyword>
<comment type="function">
    <text evidence="9">Catalyzes the condensation of pantoate with beta-alanine in an ATP-dependent reaction via a pantoyl-adenylate intermediate.</text>
</comment>
<dbReference type="CDD" id="cd00560">
    <property type="entry name" value="PanC"/>
    <property type="match status" value="1"/>
</dbReference>
<dbReference type="NCBIfam" id="TIGR00125">
    <property type="entry name" value="cyt_tran_rel"/>
    <property type="match status" value="1"/>
</dbReference>
<dbReference type="GO" id="GO:0004592">
    <property type="term" value="F:pantoate-beta-alanine ligase activity"/>
    <property type="evidence" value="ECO:0007669"/>
    <property type="project" value="UniProtKB-EC"/>
</dbReference>
<feature type="binding site" evidence="9">
    <location>
        <position position="61"/>
    </location>
    <ligand>
        <name>beta-alanine</name>
        <dbReference type="ChEBI" id="CHEBI:57966"/>
    </ligand>
</feature>
<evidence type="ECO:0000256" key="1">
    <source>
        <dbReference type="ARBA" id="ARBA00004990"/>
    </source>
</evidence>
<dbReference type="PANTHER" id="PTHR21299">
    <property type="entry name" value="CYTIDYLATE KINASE/PANTOATE-BETA-ALANINE LIGASE"/>
    <property type="match status" value="1"/>
</dbReference>
<keyword evidence="3 9" id="KW-0963">Cytoplasm</keyword>
<reference evidence="10 11" key="1">
    <citation type="submission" date="2021-03" db="EMBL/GenBank/DDBJ databases">
        <title>Genomic Encyclopedia of Type Strains, Phase IV (KMG-IV): sequencing the most valuable type-strain genomes for metagenomic binning, comparative biology and taxonomic classification.</title>
        <authorList>
            <person name="Goeker M."/>
        </authorList>
    </citation>
    <scope>NUCLEOTIDE SEQUENCE [LARGE SCALE GENOMIC DNA]</scope>
    <source>
        <strain evidence="10 11">DSM 25609</strain>
    </source>
</reference>
<evidence type="ECO:0000313" key="10">
    <source>
        <dbReference type="EMBL" id="MBP1969586.1"/>
    </source>
</evidence>
<comment type="caution">
    <text evidence="9">Lacks conserved residue(s) required for the propagation of feature annotation.</text>
</comment>
<dbReference type="PANTHER" id="PTHR21299:SF1">
    <property type="entry name" value="PANTOATE--BETA-ALANINE LIGASE"/>
    <property type="match status" value="1"/>
</dbReference>
<dbReference type="Gene3D" id="3.30.1300.10">
    <property type="entry name" value="Pantoate-beta-alanine ligase, C-terminal domain"/>
    <property type="match status" value="1"/>
</dbReference>
<feature type="binding site" evidence="9">
    <location>
        <begin position="147"/>
        <end position="150"/>
    </location>
    <ligand>
        <name>ATP</name>
        <dbReference type="ChEBI" id="CHEBI:30616"/>
    </ligand>
</feature>
<dbReference type="RefSeq" id="WP_209462778.1">
    <property type="nucleotide sequence ID" value="NZ_CP110224.1"/>
</dbReference>
<dbReference type="Proteomes" id="UP001519345">
    <property type="component" value="Unassembled WGS sequence"/>
</dbReference>
<keyword evidence="5 9" id="KW-0566">Pantothenate biosynthesis</keyword>
<dbReference type="InterPro" id="IPR042176">
    <property type="entry name" value="Pantoate_ligase_C"/>
</dbReference>
<comment type="similarity">
    <text evidence="2 9">Belongs to the pantothenate synthetase family.</text>
</comment>
<evidence type="ECO:0000256" key="5">
    <source>
        <dbReference type="ARBA" id="ARBA00022655"/>
    </source>
</evidence>
<keyword evidence="4 9" id="KW-0436">Ligase</keyword>
<dbReference type="InterPro" id="IPR014729">
    <property type="entry name" value="Rossmann-like_a/b/a_fold"/>
</dbReference>
<feature type="active site" description="Proton donor" evidence="9">
    <location>
        <position position="37"/>
    </location>
</feature>
<evidence type="ECO:0000256" key="2">
    <source>
        <dbReference type="ARBA" id="ARBA00009256"/>
    </source>
</evidence>
<evidence type="ECO:0000256" key="7">
    <source>
        <dbReference type="ARBA" id="ARBA00022840"/>
    </source>
</evidence>
<evidence type="ECO:0000256" key="4">
    <source>
        <dbReference type="ARBA" id="ARBA00022598"/>
    </source>
</evidence>
<comment type="caution">
    <text evidence="10">The sequence shown here is derived from an EMBL/GenBank/DDBJ whole genome shotgun (WGS) entry which is preliminary data.</text>
</comment>
<accession>A0ABS4IF64</accession>
<comment type="catalytic activity">
    <reaction evidence="8 9">
        <text>(R)-pantoate + beta-alanine + ATP = (R)-pantothenate + AMP + diphosphate + H(+)</text>
        <dbReference type="Rhea" id="RHEA:10912"/>
        <dbReference type="ChEBI" id="CHEBI:15378"/>
        <dbReference type="ChEBI" id="CHEBI:15980"/>
        <dbReference type="ChEBI" id="CHEBI:29032"/>
        <dbReference type="ChEBI" id="CHEBI:30616"/>
        <dbReference type="ChEBI" id="CHEBI:33019"/>
        <dbReference type="ChEBI" id="CHEBI:57966"/>
        <dbReference type="ChEBI" id="CHEBI:456215"/>
        <dbReference type="EC" id="6.3.2.1"/>
    </reaction>
</comment>
<evidence type="ECO:0000256" key="3">
    <source>
        <dbReference type="ARBA" id="ARBA00022490"/>
    </source>
</evidence>
<protein>
    <recommendedName>
        <fullName evidence="9">Pantothenate synthetase</fullName>
        <shortName evidence="9">PS</shortName>
        <ecNumber evidence="9">6.3.2.1</ecNumber>
    </recommendedName>
    <alternativeName>
        <fullName evidence="9">Pantoate--beta-alanine ligase</fullName>
    </alternativeName>
    <alternativeName>
        <fullName evidence="9">Pantoate-activating enzyme</fullName>
    </alternativeName>
</protein>
<comment type="miscellaneous">
    <text evidence="9">The reaction proceeds by a bi uni uni bi ping pong mechanism.</text>
</comment>
<sequence>MKVIRSVEEMQYQCRELIKQDKQIGFVATMGFLHEGHLNLMEHAKEENDIVVASIFVNPLQFGPNEDYEQYPRNEEKDLLLAEEIGVDILFIPTAHEMYPSKMLIALSTVERADVMCGRSRPNHFEGVITVLTKLFNIIQPSKTYFGLKDAQQVAVVDALITSLNFPIKLIGIQTTREQDGVAQSSRNVHLNRHEREEAVWIYKALQKGQQLVVDDEKNPAIIVKEVMNTINDKTSARIDYVEILSYPQLKPITVIDEQVILAVAVNFENTRLIDNLLLDKNGKLVSQFK</sequence>
<dbReference type="Pfam" id="PF02569">
    <property type="entry name" value="Pantoate_ligase"/>
    <property type="match status" value="1"/>
</dbReference>
<evidence type="ECO:0000256" key="8">
    <source>
        <dbReference type="ARBA" id="ARBA00048258"/>
    </source>
</evidence>
<dbReference type="InterPro" id="IPR003721">
    <property type="entry name" value="Pantoate_ligase"/>
</dbReference>
<evidence type="ECO:0000256" key="9">
    <source>
        <dbReference type="HAMAP-Rule" id="MF_00158"/>
    </source>
</evidence>
<proteinExistence type="inferred from homology"/>
<feature type="binding site" evidence="9">
    <location>
        <begin position="30"/>
        <end position="37"/>
    </location>
    <ligand>
        <name>ATP</name>
        <dbReference type="ChEBI" id="CHEBI:30616"/>
    </ligand>
</feature>
<dbReference type="EMBL" id="JAGGKX010000007">
    <property type="protein sequence ID" value="MBP1969586.1"/>
    <property type="molecule type" value="Genomic_DNA"/>
</dbReference>
<dbReference type="Gene3D" id="3.40.50.620">
    <property type="entry name" value="HUPs"/>
    <property type="match status" value="1"/>
</dbReference>
<gene>
    <name evidence="9" type="primary">panC</name>
    <name evidence="10" type="ORF">J2Z83_001693</name>
</gene>
<evidence type="ECO:0000313" key="11">
    <source>
        <dbReference type="Proteomes" id="UP001519345"/>
    </source>
</evidence>
<feature type="binding site" evidence="9">
    <location>
        <position position="153"/>
    </location>
    <ligand>
        <name>(R)-pantoate</name>
        <dbReference type="ChEBI" id="CHEBI:15980"/>
    </ligand>
</feature>
<comment type="subcellular location">
    <subcellularLocation>
        <location evidence="9">Cytoplasm</location>
    </subcellularLocation>
</comment>
<comment type="subunit">
    <text evidence="9">Homodimer.</text>
</comment>
<feature type="binding site" evidence="9">
    <location>
        <begin position="184"/>
        <end position="187"/>
    </location>
    <ligand>
        <name>ATP</name>
        <dbReference type="ChEBI" id="CHEBI:30616"/>
    </ligand>
</feature>
<keyword evidence="7 9" id="KW-0067">ATP-binding</keyword>
<dbReference type="HAMAP" id="MF_00158">
    <property type="entry name" value="PanC"/>
    <property type="match status" value="1"/>
</dbReference>
<dbReference type="InterPro" id="IPR004821">
    <property type="entry name" value="Cyt_trans-like"/>
</dbReference>
<name>A0ABS4IF64_9BACI</name>
<feature type="binding site" evidence="9">
    <location>
        <position position="61"/>
    </location>
    <ligand>
        <name>(R)-pantoate</name>
        <dbReference type="ChEBI" id="CHEBI:15980"/>
    </ligand>
</feature>
<comment type="pathway">
    <text evidence="1 9">Cofactor biosynthesis; (R)-pantothenate biosynthesis; (R)-pantothenate from (R)-pantoate and beta-alanine: step 1/1.</text>
</comment>
<organism evidence="10 11">
    <name type="scientific">Virgibacillus natechei</name>
    <dbReference type="NCBI Taxonomy" id="1216297"/>
    <lineage>
        <taxon>Bacteria</taxon>
        <taxon>Bacillati</taxon>
        <taxon>Bacillota</taxon>
        <taxon>Bacilli</taxon>
        <taxon>Bacillales</taxon>
        <taxon>Bacillaceae</taxon>
        <taxon>Virgibacillus</taxon>
    </lineage>
</organism>
<dbReference type="SUPFAM" id="SSF52374">
    <property type="entry name" value="Nucleotidylyl transferase"/>
    <property type="match status" value="1"/>
</dbReference>
<evidence type="ECO:0000256" key="6">
    <source>
        <dbReference type="ARBA" id="ARBA00022741"/>
    </source>
</evidence>